<sequence>MDDFSLIDSGHILGSKGLLFDDIFYTGDIALRDRGFLKGAKIPKCKTLITECTFGLPEFTFPGIRQVVEEVNEIIAGLYTNGIPVLLLGYELGKSQTISQLFDSWEPMYYHDSVKKMNDLHRKLGVPLREEISYSEAKSSGLLEKTMGYGGTYDELKNKFIQEMKLKYGAVTIGFSGWAKSKKFGFTRGTDYSIPLSDHCDYNELIDLVQCSGAEKIYTIHGFVDEFAQDLVSKGFSAQPLRKSSLDEFC</sequence>
<evidence type="ECO:0000313" key="1">
    <source>
        <dbReference type="EMBL" id="AIE94454.1"/>
    </source>
</evidence>
<dbReference type="AlphaFoldDB" id="A0A075FT38"/>
<name>A0A075FT38_9ARCH</name>
<dbReference type="Gene3D" id="3.60.15.10">
    <property type="entry name" value="Ribonuclease Z/Hydroxyacylglutathione hydrolase-like"/>
    <property type="match status" value="1"/>
</dbReference>
<accession>A0A075FT38</accession>
<protein>
    <submittedName>
        <fullName evidence="1">Putative exonuclease</fullName>
    </submittedName>
</protein>
<dbReference type="GO" id="GO:0004527">
    <property type="term" value="F:exonuclease activity"/>
    <property type="evidence" value="ECO:0007669"/>
    <property type="project" value="UniProtKB-KW"/>
</dbReference>
<dbReference type="EMBL" id="KF900422">
    <property type="protein sequence ID" value="AIE94454.1"/>
    <property type="molecule type" value="Genomic_DNA"/>
</dbReference>
<keyword evidence="1" id="KW-0269">Exonuclease</keyword>
<proteinExistence type="predicted"/>
<organism evidence="1">
    <name type="scientific">uncultured marine thaumarchaeote AD1000_46_C12</name>
    <dbReference type="NCBI Taxonomy" id="1455920"/>
    <lineage>
        <taxon>Archaea</taxon>
        <taxon>Nitrososphaerota</taxon>
        <taxon>environmental samples</taxon>
    </lineage>
</organism>
<keyword evidence="1" id="KW-0378">Hydrolase</keyword>
<keyword evidence="1" id="KW-0540">Nuclease</keyword>
<reference evidence="1" key="1">
    <citation type="journal article" date="2014" name="Genome Biol. Evol.">
        <title>Pangenome evidence for extensive interdomain horizontal transfer affecting lineage core and shell genes in uncultured planktonic thaumarchaeota and euryarchaeota.</title>
        <authorList>
            <person name="Deschamps P."/>
            <person name="Zivanovic Y."/>
            <person name="Moreira D."/>
            <person name="Rodriguez-Valera F."/>
            <person name="Lopez-Garcia P."/>
        </authorList>
    </citation>
    <scope>NUCLEOTIDE SEQUENCE</scope>
</reference>
<dbReference type="SUPFAM" id="SSF56281">
    <property type="entry name" value="Metallo-hydrolase/oxidoreductase"/>
    <property type="match status" value="1"/>
</dbReference>
<dbReference type="InterPro" id="IPR036866">
    <property type="entry name" value="RibonucZ/Hydroxyglut_hydro"/>
</dbReference>